<sequence>MPSSTRRDRVRALLSVLGCPHHDADKIISIPLFSFFYLHCVLVFTGVHLCRYQYQCCVGKLRIRFKFTKKCTCIQEEI</sequence>
<evidence type="ECO:0000313" key="3">
    <source>
        <dbReference type="Proteomes" id="UP001175227"/>
    </source>
</evidence>
<keyword evidence="1" id="KW-0812">Transmembrane</keyword>
<evidence type="ECO:0000313" key="2">
    <source>
        <dbReference type="EMBL" id="KAK0482349.1"/>
    </source>
</evidence>
<dbReference type="AlphaFoldDB" id="A0AA39PDZ5"/>
<name>A0AA39PDZ5_9AGAR</name>
<keyword evidence="1" id="KW-0472">Membrane</keyword>
<feature type="transmembrane region" description="Helical" evidence="1">
    <location>
        <begin position="34"/>
        <end position="54"/>
    </location>
</feature>
<protein>
    <submittedName>
        <fullName evidence="2">Uncharacterized protein</fullName>
    </submittedName>
</protein>
<organism evidence="2 3">
    <name type="scientific">Armillaria novae-zelandiae</name>
    <dbReference type="NCBI Taxonomy" id="153914"/>
    <lineage>
        <taxon>Eukaryota</taxon>
        <taxon>Fungi</taxon>
        <taxon>Dikarya</taxon>
        <taxon>Basidiomycota</taxon>
        <taxon>Agaricomycotina</taxon>
        <taxon>Agaricomycetes</taxon>
        <taxon>Agaricomycetidae</taxon>
        <taxon>Agaricales</taxon>
        <taxon>Marasmiineae</taxon>
        <taxon>Physalacriaceae</taxon>
        <taxon>Armillaria</taxon>
    </lineage>
</organism>
<dbReference type="Proteomes" id="UP001175227">
    <property type="component" value="Unassembled WGS sequence"/>
</dbReference>
<gene>
    <name evidence="2" type="ORF">IW261DRAFT_1592146</name>
</gene>
<keyword evidence="3" id="KW-1185">Reference proteome</keyword>
<dbReference type="EMBL" id="JAUEPR010000007">
    <property type="protein sequence ID" value="KAK0482349.1"/>
    <property type="molecule type" value="Genomic_DNA"/>
</dbReference>
<keyword evidence="1" id="KW-1133">Transmembrane helix</keyword>
<proteinExistence type="predicted"/>
<comment type="caution">
    <text evidence="2">The sequence shown here is derived from an EMBL/GenBank/DDBJ whole genome shotgun (WGS) entry which is preliminary data.</text>
</comment>
<reference evidence="2" key="1">
    <citation type="submission" date="2023-06" db="EMBL/GenBank/DDBJ databases">
        <authorList>
            <consortium name="Lawrence Berkeley National Laboratory"/>
            <person name="Ahrendt S."/>
            <person name="Sahu N."/>
            <person name="Indic B."/>
            <person name="Wong-Bajracharya J."/>
            <person name="Merenyi Z."/>
            <person name="Ke H.-M."/>
            <person name="Monk M."/>
            <person name="Kocsube S."/>
            <person name="Drula E."/>
            <person name="Lipzen A."/>
            <person name="Balint B."/>
            <person name="Henrissat B."/>
            <person name="Andreopoulos B."/>
            <person name="Martin F.M."/>
            <person name="Harder C.B."/>
            <person name="Rigling D."/>
            <person name="Ford K.L."/>
            <person name="Foster G.D."/>
            <person name="Pangilinan J."/>
            <person name="Papanicolaou A."/>
            <person name="Barry K."/>
            <person name="LaButti K."/>
            <person name="Viragh M."/>
            <person name="Koriabine M."/>
            <person name="Yan M."/>
            <person name="Riley R."/>
            <person name="Champramary S."/>
            <person name="Plett K.L."/>
            <person name="Tsai I.J."/>
            <person name="Slot J."/>
            <person name="Sipos G."/>
            <person name="Plett J."/>
            <person name="Nagy L.G."/>
            <person name="Grigoriev I.V."/>
        </authorList>
    </citation>
    <scope>NUCLEOTIDE SEQUENCE</scope>
    <source>
        <strain evidence="2">ICMP 16352</strain>
    </source>
</reference>
<evidence type="ECO:0000256" key="1">
    <source>
        <dbReference type="SAM" id="Phobius"/>
    </source>
</evidence>
<accession>A0AA39PDZ5</accession>